<accession>A0A919K7V3</accession>
<protein>
    <submittedName>
        <fullName evidence="2">Transcriptional regulator</fullName>
    </submittedName>
</protein>
<dbReference type="RefSeq" id="WP_203790541.1">
    <property type="nucleotide sequence ID" value="NZ_BOMV01000110.1"/>
</dbReference>
<evidence type="ECO:0000313" key="3">
    <source>
        <dbReference type="Proteomes" id="UP000636960"/>
    </source>
</evidence>
<dbReference type="Pfam" id="PF19054">
    <property type="entry name" value="DUF5753"/>
    <property type="match status" value="1"/>
</dbReference>
<proteinExistence type="predicted"/>
<name>A0A919K7V3_9ACTN</name>
<keyword evidence="3" id="KW-1185">Reference proteome</keyword>
<feature type="domain" description="DUF5753" evidence="1">
    <location>
        <begin position="106"/>
        <end position="284"/>
    </location>
</feature>
<dbReference type="InterPro" id="IPR010982">
    <property type="entry name" value="Lambda_DNA-bd_dom_sf"/>
</dbReference>
<comment type="caution">
    <text evidence="2">The sequence shown here is derived from an EMBL/GenBank/DDBJ whole genome shotgun (WGS) entry which is preliminary data.</text>
</comment>
<reference evidence="2" key="1">
    <citation type="submission" date="2021-01" db="EMBL/GenBank/DDBJ databases">
        <title>Whole genome shotgun sequence of Actinoplanes rishiriensis NBRC 108556.</title>
        <authorList>
            <person name="Komaki H."/>
            <person name="Tamura T."/>
        </authorList>
    </citation>
    <scope>NUCLEOTIDE SEQUENCE</scope>
    <source>
        <strain evidence="2">NBRC 108556</strain>
    </source>
</reference>
<dbReference type="Pfam" id="PF13560">
    <property type="entry name" value="HTH_31"/>
    <property type="match status" value="1"/>
</dbReference>
<dbReference type="InterPro" id="IPR043917">
    <property type="entry name" value="DUF5753"/>
</dbReference>
<gene>
    <name evidence="2" type="ORF">Ari01nite_91480</name>
</gene>
<dbReference type="AlphaFoldDB" id="A0A919K7V3"/>
<sequence length="294" mass="33007">MISVRQEGDSGPIARRIQLGAHLRRLRRDANVTREAAGWHIRGSDSKISRMELGRVPFKERDVADLLSLYGAGDEESAALLLLARQANIPGWWQKYGDLVPPWFLSYLGLEDAACLIRAYEVHAVPALLQTAEYTRALIRRTHPEDSQTEINRRVEVQQRRQAILHRSNPPHLWAVLDEAVLRRRVVGRDVMRAQIQALAAASRLPHVRVQVVSFERAAPAAAGFPFTILRFGEQELPDVVYLEQLTSATFVDKPSDVEQYAITLDRSCLLAASPERTADILDRALTEPGERAA</sequence>
<organism evidence="2 3">
    <name type="scientific">Paractinoplanes rishiriensis</name>
    <dbReference type="NCBI Taxonomy" id="1050105"/>
    <lineage>
        <taxon>Bacteria</taxon>
        <taxon>Bacillati</taxon>
        <taxon>Actinomycetota</taxon>
        <taxon>Actinomycetes</taxon>
        <taxon>Micromonosporales</taxon>
        <taxon>Micromonosporaceae</taxon>
        <taxon>Paractinoplanes</taxon>
    </lineage>
</organism>
<evidence type="ECO:0000259" key="1">
    <source>
        <dbReference type="Pfam" id="PF19054"/>
    </source>
</evidence>
<evidence type="ECO:0000313" key="2">
    <source>
        <dbReference type="EMBL" id="GIF01684.1"/>
    </source>
</evidence>
<dbReference type="GO" id="GO:0003677">
    <property type="term" value="F:DNA binding"/>
    <property type="evidence" value="ECO:0007669"/>
    <property type="project" value="InterPro"/>
</dbReference>
<dbReference type="Proteomes" id="UP000636960">
    <property type="component" value="Unassembled WGS sequence"/>
</dbReference>
<dbReference type="EMBL" id="BOMV01000110">
    <property type="protein sequence ID" value="GIF01684.1"/>
    <property type="molecule type" value="Genomic_DNA"/>
</dbReference>
<dbReference type="SUPFAM" id="SSF47413">
    <property type="entry name" value="lambda repressor-like DNA-binding domains"/>
    <property type="match status" value="1"/>
</dbReference>